<comment type="cofactor">
    <cofactor evidence="1">
        <name>Mg(2+)</name>
        <dbReference type="ChEBI" id="CHEBI:18420"/>
    </cofactor>
</comment>
<dbReference type="PROSITE" id="PS00108">
    <property type="entry name" value="PROTEIN_KINASE_ST"/>
    <property type="match status" value="2"/>
</dbReference>
<dbReference type="SUPFAM" id="SSF56112">
    <property type="entry name" value="Protein kinase-like (PK-like)"/>
    <property type="match status" value="2"/>
</dbReference>
<feature type="non-terminal residue" evidence="21">
    <location>
        <position position="925"/>
    </location>
</feature>
<evidence type="ECO:0000259" key="19">
    <source>
        <dbReference type="PROSITE" id="PS50011"/>
    </source>
</evidence>
<evidence type="ECO:0000259" key="20">
    <source>
        <dbReference type="PROSITE" id="PS51285"/>
    </source>
</evidence>
<keyword evidence="7" id="KW-0808">Transferase</keyword>
<dbReference type="InterPro" id="IPR011009">
    <property type="entry name" value="Kinase-like_dom_sf"/>
</dbReference>
<dbReference type="EC" id="2.7.11.1" evidence="4"/>
<evidence type="ECO:0000256" key="16">
    <source>
        <dbReference type="PIRSR" id="PIRSR000606-51"/>
    </source>
</evidence>
<dbReference type="InterPro" id="IPR017892">
    <property type="entry name" value="Pkinase_C"/>
</dbReference>
<keyword evidence="12" id="KW-0539">Nucleus</keyword>
<dbReference type="FunFam" id="3.30.200.20:FF:000208">
    <property type="entry name" value="Ribosomal protein S6 kinase"/>
    <property type="match status" value="1"/>
</dbReference>
<dbReference type="FunFam" id="3.30.200.20:FF:000686">
    <property type="entry name" value="Ribosomal protein S6 kinase"/>
    <property type="match status" value="1"/>
</dbReference>
<evidence type="ECO:0000256" key="10">
    <source>
        <dbReference type="ARBA" id="ARBA00022777"/>
    </source>
</evidence>
<feature type="domain" description="AGC-kinase C-terminal" evidence="20">
    <location>
        <begin position="371"/>
        <end position="440"/>
    </location>
</feature>
<feature type="region of interest" description="Disordered" evidence="18">
    <location>
        <begin position="1"/>
        <end position="44"/>
    </location>
</feature>
<dbReference type="Pfam" id="PF00069">
    <property type="entry name" value="Pkinase"/>
    <property type="match status" value="3"/>
</dbReference>
<evidence type="ECO:0000256" key="2">
    <source>
        <dbReference type="ARBA" id="ARBA00004123"/>
    </source>
</evidence>
<feature type="region of interest" description="Disordered" evidence="18">
    <location>
        <begin position="884"/>
        <end position="925"/>
    </location>
</feature>
<dbReference type="GO" id="GO:0035556">
    <property type="term" value="P:intracellular signal transduction"/>
    <property type="evidence" value="ECO:0007669"/>
    <property type="project" value="InterPro"/>
</dbReference>
<comment type="catalytic activity">
    <reaction evidence="14">
        <text>L-seryl-[protein] + ATP = O-phospho-L-seryl-[protein] + ADP + H(+)</text>
        <dbReference type="Rhea" id="RHEA:17989"/>
        <dbReference type="Rhea" id="RHEA-COMP:9863"/>
        <dbReference type="Rhea" id="RHEA-COMP:11604"/>
        <dbReference type="ChEBI" id="CHEBI:15378"/>
        <dbReference type="ChEBI" id="CHEBI:29999"/>
        <dbReference type="ChEBI" id="CHEBI:30616"/>
        <dbReference type="ChEBI" id="CHEBI:83421"/>
        <dbReference type="ChEBI" id="CHEBI:456216"/>
        <dbReference type="EC" id="2.7.11.1"/>
    </reaction>
</comment>
<feature type="domain" description="Protein kinase" evidence="19">
    <location>
        <begin position="102"/>
        <end position="370"/>
    </location>
</feature>
<dbReference type="CDD" id="cd05614">
    <property type="entry name" value="STKc_MSK2_N"/>
    <property type="match status" value="1"/>
</dbReference>
<keyword evidence="9 16" id="KW-0547">Nucleotide-binding</keyword>
<dbReference type="PROSITE" id="PS00107">
    <property type="entry name" value="PROTEIN_KINASE_ATP"/>
    <property type="match status" value="2"/>
</dbReference>
<keyword evidence="6" id="KW-0597">Phosphoprotein</keyword>
<dbReference type="InterPro" id="IPR000719">
    <property type="entry name" value="Prot_kinase_dom"/>
</dbReference>
<evidence type="ECO:0000256" key="1">
    <source>
        <dbReference type="ARBA" id="ARBA00001946"/>
    </source>
</evidence>
<comment type="similarity">
    <text evidence="3">Belongs to the protein kinase superfamily. AGC Ser/Thr protein kinase family. S6 kinase subfamily.</text>
</comment>
<dbReference type="EMBL" id="JAGFMF010011432">
    <property type="protein sequence ID" value="KAG8522676.1"/>
    <property type="molecule type" value="Genomic_DNA"/>
</dbReference>
<feature type="region of interest" description="Disordered" evidence="18">
    <location>
        <begin position="580"/>
        <end position="624"/>
    </location>
</feature>
<comment type="caution">
    <text evidence="21">The sequence shown here is derived from an EMBL/GenBank/DDBJ whole genome shotgun (WGS) entry which is preliminary data.</text>
</comment>
<keyword evidence="10 21" id="KW-0418">Kinase</keyword>
<evidence type="ECO:0000256" key="15">
    <source>
        <dbReference type="PIRSR" id="PIRSR000606-50"/>
    </source>
</evidence>
<dbReference type="AlphaFoldDB" id="A0A8J6ANV2"/>
<evidence type="ECO:0000256" key="4">
    <source>
        <dbReference type="ARBA" id="ARBA00012513"/>
    </source>
</evidence>
<dbReference type="InterPro" id="IPR008271">
    <property type="entry name" value="Ser/Thr_kinase_AS"/>
</dbReference>
<feature type="compositionally biased region" description="Low complexity" evidence="18">
    <location>
        <begin position="1"/>
        <end position="26"/>
    </location>
</feature>
<reference evidence="21" key="1">
    <citation type="journal article" date="2021" name="Evol. Appl.">
        <title>The genome of the Pyrenean desman and the effects of bottlenecks and inbreeding on the genomic landscape of an endangered species.</title>
        <authorList>
            <person name="Escoda L."/>
            <person name="Castresana J."/>
        </authorList>
    </citation>
    <scope>NUCLEOTIDE SEQUENCE</scope>
    <source>
        <strain evidence="21">IBE-C5619</strain>
    </source>
</reference>
<feature type="binding site" evidence="16 17">
    <location>
        <position position="134"/>
    </location>
    <ligand>
        <name>ATP</name>
        <dbReference type="ChEBI" id="CHEBI:30616"/>
    </ligand>
</feature>
<evidence type="ECO:0000313" key="21">
    <source>
        <dbReference type="EMBL" id="KAG8522676.1"/>
    </source>
</evidence>
<evidence type="ECO:0000256" key="11">
    <source>
        <dbReference type="ARBA" id="ARBA00022840"/>
    </source>
</evidence>
<keyword evidence="8" id="KW-0677">Repeat</keyword>
<feature type="compositionally biased region" description="Low complexity" evidence="18">
    <location>
        <begin position="890"/>
        <end position="925"/>
    </location>
</feature>
<feature type="active site" description="Proton acceptor" evidence="15">
    <location>
        <position position="684"/>
    </location>
</feature>
<evidence type="ECO:0000256" key="7">
    <source>
        <dbReference type="ARBA" id="ARBA00022679"/>
    </source>
</evidence>
<evidence type="ECO:0000256" key="17">
    <source>
        <dbReference type="PROSITE-ProRule" id="PRU10141"/>
    </source>
</evidence>
<dbReference type="GO" id="GO:0000287">
    <property type="term" value="F:magnesium ion binding"/>
    <property type="evidence" value="ECO:0007669"/>
    <property type="project" value="InterPro"/>
</dbReference>
<dbReference type="SMART" id="SM00133">
    <property type="entry name" value="S_TK_X"/>
    <property type="match status" value="1"/>
</dbReference>
<dbReference type="GO" id="GO:0005634">
    <property type="term" value="C:nucleus"/>
    <property type="evidence" value="ECO:0007669"/>
    <property type="project" value="UniProtKB-SubCell"/>
</dbReference>
<dbReference type="Gene3D" id="3.30.200.20">
    <property type="entry name" value="Phosphorylase Kinase, domain 1"/>
    <property type="match status" value="2"/>
</dbReference>
<evidence type="ECO:0000256" key="5">
    <source>
        <dbReference type="ARBA" id="ARBA00022527"/>
    </source>
</evidence>
<dbReference type="PROSITE" id="PS50011">
    <property type="entry name" value="PROTEIN_KINASE_DOM"/>
    <property type="match status" value="2"/>
</dbReference>
<dbReference type="PANTHER" id="PTHR24351">
    <property type="entry name" value="RIBOSOMAL PROTEIN S6 KINASE"/>
    <property type="match status" value="1"/>
</dbReference>
<dbReference type="OrthoDB" id="6764942at2759"/>
<evidence type="ECO:0000256" key="14">
    <source>
        <dbReference type="ARBA" id="ARBA00048679"/>
    </source>
</evidence>
<organism evidence="21 22">
    <name type="scientific">Galemys pyrenaicus</name>
    <name type="common">Iberian desman</name>
    <name type="synonym">Pyrenean desman</name>
    <dbReference type="NCBI Taxonomy" id="202257"/>
    <lineage>
        <taxon>Eukaryota</taxon>
        <taxon>Metazoa</taxon>
        <taxon>Chordata</taxon>
        <taxon>Craniata</taxon>
        <taxon>Vertebrata</taxon>
        <taxon>Euteleostomi</taxon>
        <taxon>Mammalia</taxon>
        <taxon>Eutheria</taxon>
        <taxon>Laurasiatheria</taxon>
        <taxon>Eulipotyphla</taxon>
        <taxon>Talpidae</taxon>
        <taxon>Galemys</taxon>
    </lineage>
</organism>
<comment type="catalytic activity">
    <reaction evidence="13">
        <text>L-threonyl-[protein] + ATP = O-phospho-L-threonyl-[protein] + ADP + H(+)</text>
        <dbReference type="Rhea" id="RHEA:46608"/>
        <dbReference type="Rhea" id="RHEA-COMP:11060"/>
        <dbReference type="Rhea" id="RHEA-COMP:11605"/>
        <dbReference type="ChEBI" id="CHEBI:15378"/>
        <dbReference type="ChEBI" id="CHEBI:30013"/>
        <dbReference type="ChEBI" id="CHEBI:30616"/>
        <dbReference type="ChEBI" id="CHEBI:61977"/>
        <dbReference type="ChEBI" id="CHEBI:456216"/>
        <dbReference type="EC" id="2.7.11.1"/>
    </reaction>
</comment>
<name>A0A8J6ANV2_GALPY</name>
<evidence type="ECO:0000256" key="6">
    <source>
        <dbReference type="ARBA" id="ARBA00022553"/>
    </source>
</evidence>
<evidence type="ECO:0000313" key="22">
    <source>
        <dbReference type="Proteomes" id="UP000700334"/>
    </source>
</evidence>
<protein>
    <recommendedName>
        <fullName evidence="4">non-specific serine/threonine protein kinase</fullName>
        <ecNumber evidence="4">2.7.11.1</ecNumber>
    </recommendedName>
</protein>
<dbReference type="FunFam" id="1.10.510.10:FF:000109">
    <property type="entry name" value="Ribosomal protein S6 kinase"/>
    <property type="match status" value="1"/>
</dbReference>
<dbReference type="InterPro" id="IPR017441">
    <property type="entry name" value="Protein_kinase_ATP_BS"/>
</dbReference>
<feature type="region of interest" description="Disordered" evidence="18">
    <location>
        <begin position="827"/>
        <end position="850"/>
    </location>
</feature>
<dbReference type="SMART" id="SM00220">
    <property type="entry name" value="S_TKc"/>
    <property type="match status" value="2"/>
</dbReference>
<evidence type="ECO:0000256" key="13">
    <source>
        <dbReference type="ARBA" id="ARBA00047899"/>
    </source>
</evidence>
<evidence type="ECO:0000256" key="9">
    <source>
        <dbReference type="ARBA" id="ARBA00022741"/>
    </source>
</evidence>
<dbReference type="Proteomes" id="UP000700334">
    <property type="component" value="Unassembled WGS sequence"/>
</dbReference>
<evidence type="ECO:0000256" key="3">
    <source>
        <dbReference type="ARBA" id="ARBA00009804"/>
    </source>
</evidence>
<dbReference type="Gene3D" id="1.10.510.10">
    <property type="entry name" value="Transferase(Phosphotransferase) domain 1"/>
    <property type="match status" value="2"/>
</dbReference>
<feature type="active site" description="Proton acceptor" evidence="15">
    <location>
        <position position="230"/>
    </location>
</feature>
<sequence>PRGAGSREAAPEPASAPEAAPGSARPGRSRHRLRAMGDEDEDEGCAVELRITEGAAGALGHAGRAMAARAGPGGVGTGRAHLPPMPTANLTGHEEKVSVENFELLKVLGTGAYGKVFLVRKAGGHDAGKLYAMKVLRKAALVQRAKTQEHTRTERSVLELVRQAPFLVTLHYAFQTDAKLHLILDYVNGGEMFTHLYQRQHFKEAEVRVYGGEIVLALEHLHKLGIIYRDLKLENVLLDAEGHVVLTDFGLSKEFLAEETERTFSFCGTIEYMAPEIIRSKSGHGKAVDWWSLGILLFELLTGASPFTLEGERNTQAEVSRRILKCSPPFPPRIGPVAQDLLQRLLCKDPKKRLGAGPQGAQEVKSHPFFQGLDWAALAARKIPAPFRPQIRSELDVGNFAEEFTRLEPIYSPAGSPLSGDPRIFQGYSFVAPSILFDRNNAVMMDVLEAPGAGDRPGRAAVARSAMMQDSPFFQQYELDLREPALGQGSFSVCRRCRQRQSGQEFAVKILSRRLEANTQREVAALRLCQSHPNVVKLHEVHQDQVTPLGAGQSGRRGLSAGGGPEWAWSARQVCWEGPSRAGPGGGENGIGEGAARGSKGAGPMGDSRGAGTPARRGRWPVTLARPPPQLHTYLVLELLRGGELLEHIRKKRHFSESEASQILRSLVSAVSFMHEEAGVVHRDLKPENILYADDSPGAPVKIIDFGFARLRPQSPAGPMQTPCFTLQYAAPELLAQQGYDESCDLWSLGVILYMMLSGQVPFQGASGQGGQSQAAEIMRKIREGRFSLDGEAWQGVSEEAKELVRGLLTVDPAKRLKLEGLRGSSWLQDGSARSSPPLRTPDVLESSGPAVRSGLNATFMAFNRGKREGFFLKSVENAPLAKRRKLKLRSAATSRRSSPAPAAPGRAPAAKGAPRRANGPLPPS</sequence>
<evidence type="ECO:0000256" key="12">
    <source>
        <dbReference type="ARBA" id="ARBA00023242"/>
    </source>
</evidence>
<keyword evidence="11 16" id="KW-0067">ATP-binding</keyword>
<comment type="subcellular location">
    <subcellularLocation>
        <location evidence="2">Nucleus</location>
    </subcellularLocation>
</comment>
<proteinExistence type="inferred from homology"/>
<dbReference type="FunFam" id="1.10.510.10:FF:000157">
    <property type="entry name" value="Ribosomal protein S6 kinase"/>
    <property type="match status" value="1"/>
</dbReference>
<feature type="compositionally biased region" description="Gly residues" evidence="18">
    <location>
        <begin position="583"/>
        <end position="604"/>
    </location>
</feature>
<dbReference type="GO" id="GO:0004674">
    <property type="term" value="F:protein serine/threonine kinase activity"/>
    <property type="evidence" value="ECO:0007669"/>
    <property type="project" value="UniProtKB-KW"/>
</dbReference>
<feature type="binding site" evidence="16">
    <location>
        <begin position="486"/>
        <end position="494"/>
    </location>
    <ligand>
        <name>ATP</name>
        <dbReference type="ChEBI" id="CHEBI:30616"/>
    </ligand>
</feature>
<dbReference type="InterPro" id="IPR016239">
    <property type="entry name" value="Ribosomal_S6_kinase_II"/>
</dbReference>
<evidence type="ECO:0000256" key="8">
    <source>
        <dbReference type="ARBA" id="ARBA00022737"/>
    </source>
</evidence>
<dbReference type="Pfam" id="PF00433">
    <property type="entry name" value="Pkinase_C"/>
    <property type="match status" value="1"/>
</dbReference>
<gene>
    <name evidence="21" type="ORF">J0S82_014673</name>
</gene>
<feature type="domain" description="Protein kinase" evidence="19">
    <location>
        <begin position="480"/>
        <end position="828"/>
    </location>
</feature>
<keyword evidence="22" id="KW-1185">Reference proteome</keyword>
<evidence type="ECO:0000256" key="18">
    <source>
        <dbReference type="SAM" id="MobiDB-lite"/>
    </source>
</evidence>
<feature type="binding site" evidence="16 17">
    <location>
        <position position="509"/>
    </location>
    <ligand>
        <name>ATP</name>
        <dbReference type="ChEBI" id="CHEBI:30616"/>
    </ligand>
</feature>
<dbReference type="PROSITE" id="PS51285">
    <property type="entry name" value="AGC_KINASE_CTER"/>
    <property type="match status" value="1"/>
</dbReference>
<feature type="binding site" evidence="16">
    <location>
        <begin position="108"/>
        <end position="116"/>
    </location>
    <ligand>
        <name>ATP</name>
        <dbReference type="ChEBI" id="CHEBI:30616"/>
    </ligand>
</feature>
<dbReference type="GO" id="GO:0005524">
    <property type="term" value="F:ATP binding"/>
    <property type="evidence" value="ECO:0007669"/>
    <property type="project" value="UniProtKB-UniRule"/>
</dbReference>
<dbReference type="PIRSF" id="PIRSF000606">
    <property type="entry name" value="Ribsml_S6_kin_2"/>
    <property type="match status" value="1"/>
</dbReference>
<dbReference type="InterPro" id="IPR037714">
    <property type="entry name" value="MSK2_N_dom"/>
</dbReference>
<keyword evidence="5" id="KW-0723">Serine/threonine-protein kinase</keyword>
<accession>A0A8J6ANV2</accession>
<dbReference type="InterPro" id="IPR000961">
    <property type="entry name" value="AGC-kinase_C"/>
</dbReference>